<sequence length="455" mass="49810">MTTFSTLDALTSLTQSIPDWNKRLDDLNGQIALRQIELARLTDHKPARSVKNKGSTESLRPKDGEEAPNEFEKPKQTPTSPIGSPKPAQNGFSSEARPNSPSVARAAAAAALEYNQSPSQPAPQSPEPLTPRASPNALTRQSSQPTPPTEPLPRAPAVLRKRKTESLASGNSHAPRYRTRSMIIVYYDSAVQTAFEELVKFVSGNRNAMRKGKMAAKMAEMRRAAEMEAEEESDDESESEASKVLGNALLKPSLHPQAGSDRTSNGTTGDTRAGAKLKFTSTRNMGSTRDRVAIGNTMNVLRGYRRAGGGIEGAGGNSPDIFDELDKGLEWCQGQCEHAAHQFLRDGECSTEIENIKRRLGEVGEMAEREVEKLRAEQALELELESEKKKKNPNADSLVDGRKSIPVLTPVSRGPVDLEVDDAMEVDDDDDDDDDDNDDFDPRKLIFKRSGDRMP</sequence>
<feature type="compositionally biased region" description="Acidic residues" evidence="1">
    <location>
        <begin position="418"/>
        <end position="439"/>
    </location>
</feature>
<dbReference type="GeneID" id="5434470"/>
<reference evidence="2 3" key="3">
    <citation type="journal article" date="2017" name="Mol. Plant Pathol.">
        <title>A gapless genome sequence of the fungus Botrytis cinerea.</title>
        <authorList>
            <person name="Van Kan J.A."/>
            <person name="Stassen J.H."/>
            <person name="Mosbach A."/>
            <person name="Van Der Lee T.A."/>
            <person name="Faino L."/>
            <person name="Farmer A.D."/>
            <person name="Papasotiriou D.G."/>
            <person name="Zhou S."/>
            <person name="Seidl M.F."/>
            <person name="Cottam E."/>
            <person name="Edel D."/>
            <person name="Hahn M."/>
            <person name="Schwartz D.C."/>
            <person name="Dietrich R.A."/>
            <person name="Widdison S."/>
            <person name="Scalliet G."/>
        </authorList>
    </citation>
    <scope>NUCLEOTIDE SEQUENCE [LARGE SCALE GENOMIC DNA]</scope>
    <source>
        <strain evidence="2 3">B05.10</strain>
    </source>
</reference>
<evidence type="ECO:0000313" key="3">
    <source>
        <dbReference type="Proteomes" id="UP000001798"/>
    </source>
</evidence>
<dbReference type="RefSeq" id="XP_024552264.1">
    <property type="nucleotide sequence ID" value="XM_024696454.1"/>
</dbReference>
<protein>
    <submittedName>
        <fullName evidence="2">Uncharacterized protein</fullName>
    </submittedName>
</protein>
<feature type="region of interest" description="Disordered" evidence="1">
    <location>
        <begin position="41"/>
        <end position="173"/>
    </location>
</feature>
<dbReference type="OrthoDB" id="3886346at2759"/>
<feature type="compositionally biased region" description="Basic and acidic residues" evidence="1">
    <location>
        <begin position="59"/>
        <end position="75"/>
    </location>
</feature>
<dbReference type="VEuPathDB" id="FungiDB:Bcin12g04550"/>
<feature type="compositionally biased region" description="Polar residues" evidence="1">
    <location>
        <begin position="260"/>
        <end position="270"/>
    </location>
</feature>
<feature type="compositionally biased region" description="Low complexity" evidence="1">
    <location>
        <begin position="104"/>
        <end position="119"/>
    </location>
</feature>
<feature type="region of interest" description="Disordered" evidence="1">
    <location>
        <begin position="221"/>
        <end position="277"/>
    </location>
</feature>
<accession>A0A384JZ80</accession>
<feature type="compositionally biased region" description="Pro residues" evidence="1">
    <location>
        <begin position="120"/>
        <end position="129"/>
    </location>
</feature>
<proteinExistence type="predicted"/>
<feature type="compositionally biased region" description="Acidic residues" evidence="1">
    <location>
        <begin position="227"/>
        <end position="239"/>
    </location>
</feature>
<name>A0A384JZ80_BOTFB</name>
<dbReference type="KEGG" id="bfu:BCIN_12g04550"/>
<dbReference type="Proteomes" id="UP000001798">
    <property type="component" value="Chromosome 12"/>
</dbReference>
<keyword evidence="3" id="KW-1185">Reference proteome</keyword>
<dbReference type="OMA" id="NNIPDWQ"/>
<organism evidence="2 3">
    <name type="scientific">Botryotinia fuckeliana (strain B05.10)</name>
    <name type="common">Noble rot fungus</name>
    <name type="synonym">Botrytis cinerea</name>
    <dbReference type="NCBI Taxonomy" id="332648"/>
    <lineage>
        <taxon>Eukaryota</taxon>
        <taxon>Fungi</taxon>
        <taxon>Dikarya</taxon>
        <taxon>Ascomycota</taxon>
        <taxon>Pezizomycotina</taxon>
        <taxon>Leotiomycetes</taxon>
        <taxon>Helotiales</taxon>
        <taxon>Sclerotiniaceae</taxon>
        <taxon>Botrytis</taxon>
    </lineage>
</organism>
<dbReference type="EMBL" id="CP009816">
    <property type="protein sequence ID" value="ATZ55906.1"/>
    <property type="molecule type" value="Genomic_DNA"/>
</dbReference>
<feature type="compositionally biased region" description="Pro residues" evidence="1">
    <location>
        <begin position="145"/>
        <end position="154"/>
    </location>
</feature>
<reference evidence="2 3" key="1">
    <citation type="journal article" date="2011" name="PLoS Genet.">
        <title>Genomic analysis of the necrotrophic fungal pathogens Sclerotinia sclerotiorum and Botrytis cinerea.</title>
        <authorList>
            <person name="Amselem J."/>
            <person name="Cuomo C.A."/>
            <person name="van Kan J.A."/>
            <person name="Viaud M."/>
            <person name="Benito E.P."/>
            <person name="Couloux A."/>
            <person name="Coutinho P.M."/>
            <person name="de Vries R.P."/>
            <person name="Dyer P.S."/>
            <person name="Fillinger S."/>
            <person name="Fournier E."/>
            <person name="Gout L."/>
            <person name="Hahn M."/>
            <person name="Kohn L."/>
            <person name="Lapalu N."/>
            <person name="Plummer K.M."/>
            <person name="Pradier J.M."/>
            <person name="Quevillon E."/>
            <person name="Sharon A."/>
            <person name="Simon A."/>
            <person name="ten Have A."/>
            <person name="Tudzynski B."/>
            <person name="Tudzynski P."/>
            <person name="Wincker P."/>
            <person name="Andrew M."/>
            <person name="Anthouard V."/>
            <person name="Beever R.E."/>
            <person name="Beffa R."/>
            <person name="Benoit I."/>
            <person name="Bouzid O."/>
            <person name="Brault B."/>
            <person name="Chen Z."/>
            <person name="Choquer M."/>
            <person name="Collemare J."/>
            <person name="Cotton P."/>
            <person name="Danchin E.G."/>
            <person name="Da Silva C."/>
            <person name="Gautier A."/>
            <person name="Giraud C."/>
            <person name="Giraud T."/>
            <person name="Gonzalez C."/>
            <person name="Grossetete S."/>
            <person name="Guldener U."/>
            <person name="Henrissat B."/>
            <person name="Howlett B.J."/>
            <person name="Kodira C."/>
            <person name="Kretschmer M."/>
            <person name="Lappartient A."/>
            <person name="Leroch M."/>
            <person name="Levis C."/>
            <person name="Mauceli E."/>
            <person name="Neuveglise C."/>
            <person name="Oeser B."/>
            <person name="Pearson M."/>
            <person name="Poulain J."/>
            <person name="Poussereau N."/>
            <person name="Quesneville H."/>
            <person name="Rascle C."/>
            <person name="Schumacher J."/>
            <person name="Segurens B."/>
            <person name="Sexton A."/>
            <person name="Silva E."/>
            <person name="Sirven C."/>
            <person name="Soanes D.M."/>
            <person name="Talbot N.J."/>
            <person name="Templeton M."/>
            <person name="Yandava C."/>
            <person name="Yarden O."/>
            <person name="Zeng Q."/>
            <person name="Rollins J.A."/>
            <person name="Lebrun M.H."/>
            <person name="Dickman M."/>
        </authorList>
    </citation>
    <scope>NUCLEOTIDE SEQUENCE [LARGE SCALE GENOMIC DNA]</scope>
    <source>
        <strain evidence="2 3">B05.10</strain>
    </source>
</reference>
<feature type="compositionally biased region" description="Basic and acidic residues" evidence="1">
    <location>
        <begin position="440"/>
        <end position="455"/>
    </location>
</feature>
<feature type="compositionally biased region" description="Polar residues" evidence="1">
    <location>
        <begin position="90"/>
        <end position="102"/>
    </location>
</feature>
<dbReference type="AlphaFoldDB" id="A0A384JZ80"/>
<evidence type="ECO:0000313" key="2">
    <source>
        <dbReference type="EMBL" id="ATZ55906.1"/>
    </source>
</evidence>
<feature type="region of interest" description="Disordered" evidence="1">
    <location>
        <begin position="385"/>
        <end position="455"/>
    </location>
</feature>
<evidence type="ECO:0000256" key="1">
    <source>
        <dbReference type="SAM" id="MobiDB-lite"/>
    </source>
</evidence>
<gene>
    <name evidence="2" type="ORF">BCIN_12g04550</name>
</gene>
<reference evidence="2 3" key="2">
    <citation type="journal article" date="2012" name="Eukaryot. Cell">
        <title>Genome update of Botrytis cinerea strains B05.10 and T4.</title>
        <authorList>
            <person name="Staats M."/>
            <person name="van Kan J.A."/>
        </authorList>
    </citation>
    <scope>NUCLEOTIDE SEQUENCE [LARGE SCALE GENOMIC DNA]</scope>
    <source>
        <strain evidence="2 3">B05.10</strain>
    </source>
</reference>